<dbReference type="EMBL" id="MCBR01009069">
    <property type="protein sequence ID" value="RKF73286.1"/>
    <property type="molecule type" value="Genomic_DNA"/>
</dbReference>
<reference evidence="1 2" key="1">
    <citation type="journal article" date="2018" name="BMC Genomics">
        <title>Comparative genome analyses reveal sequence features reflecting distinct modes of host-adaptation between dicot and monocot powdery mildew.</title>
        <authorList>
            <person name="Wu Y."/>
            <person name="Ma X."/>
            <person name="Pan Z."/>
            <person name="Kale S.D."/>
            <person name="Song Y."/>
            <person name="King H."/>
            <person name="Zhang Q."/>
            <person name="Presley C."/>
            <person name="Deng X."/>
            <person name="Wei C.I."/>
            <person name="Xiao S."/>
        </authorList>
    </citation>
    <scope>NUCLEOTIDE SEQUENCE [LARGE SCALE GENOMIC DNA]</scope>
    <source>
        <strain evidence="1">UCSC1</strain>
    </source>
</reference>
<dbReference type="AlphaFoldDB" id="A0A420IFF8"/>
<dbReference type="Proteomes" id="UP000285405">
    <property type="component" value="Unassembled WGS sequence"/>
</dbReference>
<gene>
    <name evidence="1" type="ORF">GcC1_090020</name>
</gene>
<evidence type="ECO:0000313" key="2">
    <source>
        <dbReference type="Proteomes" id="UP000285405"/>
    </source>
</evidence>
<accession>A0A420IFF8</accession>
<protein>
    <submittedName>
        <fullName evidence="1">Uncharacterized protein</fullName>
    </submittedName>
</protein>
<comment type="caution">
    <text evidence="1">The sequence shown here is derived from an EMBL/GenBank/DDBJ whole genome shotgun (WGS) entry which is preliminary data.</text>
</comment>
<evidence type="ECO:0000313" key="1">
    <source>
        <dbReference type="EMBL" id="RKF73286.1"/>
    </source>
</evidence>
<proteinExistence type="predicted"/>
<organism evidence="1 2">
    <name type="scientific">Golovinomyces cichoracearum</name>
    <dbReference type="NCBI Taxonomy" id="62708"/>
    <lineage>
        <taxon>Eukaryota</taxon>
        <taxon>Fungi</taxon>
        <taxon>Dikarya</taxon>
        <taxon>Ascomycota</taxon>
        <taxon>Pezizomycotina</taxon>
        <taxon>Leotiomycetes</taxon>
        <taxon>Erysiphales</taxon>
        <taxon>Erysiphaceae</taxon>
        <taxon>Golovinomyces</taxon>
    </lineage>
</organism>
<name>A0A420IFF8_9PEZI</name>
<sequence>MASCQASTRKMWRSSLPMLRRLRSRDAANAVTRTDLGRARARLATGQTRARAATRTVCRRRAAKMPTPATSTG</sequence>